<dbReference type="RefSeq" id="WP_258877969.1">
    <property type="nucleotide sequence ID" value="NZ_CP048914.1"/>
</dbReference>
<dbReference type="PANTHER" id="PTHR43479">
    <property type="entry name" value="ACREF/ENVCD OPERON REPRESSOR-RELATED"/>
    <property type="match status" value="1"/>
</dbReference>
<dbReference type="InterPro" id="IPR009057">
    <property type="entry name" value="Homeodomain-like_sf"/>
</dbReference>
<evidence type="ECO:0000259" key="3">
    <source>
        <dbReference type="PROSITE" id="PS50977"/>
    </source>
</evidence>
<dbReference type="SUPFAM" id="SSF46689">
    <property type="entry name" value="Homeodomain-like"/>
    <property type="match status" value="1"/>
</dbReference>
<evidence type="ECO:0000256" key="1">
    <source>
        <dbReference type="ARBA" id="ARBA00023125"/>
    </source>
</evidence>
<dbReference type="EMBL" id="CP048914">
    <property type="protein sequence ID" value="QMS84358.1"/>
    <property type="molecule type" value="Genomic_DNA"/>
</dbReference>
<dbReference type="Gene3D" id="1.10.357.10">
    <property type="entry name" value="Tetracycline Repressor, domain 2"/>
    <property type="match status" value="1"/>
</dbReference>
<feature type="DNA-binding region" description="H-T-H motif" evidence="2">
    <location>
        <begin position="35"/>
        <end position="54"/>
    </location>
</feature>
<dbReference type="PROSITE" id="PS50977">
    <property type="entry name" value="HTH_TETR_2"/>
    <property type="match status" value="1"/>
</dbReference>
<proteinExistence type="predicted"/>
<dbReference type="InterPro" id="IPR050624">
    <property type="entry name" value="HTH-type_Tx_Regulator"/>
</dbReference>
<sequence>MLHNEKIDMRVKYTREWTFEALSKLLEHTPYNQIKISEIIAKAGISRATFYRNFKNKDDIVIIKVRMMFQEFHQDLVDAFDDPATTDEIYLIQAFFKKIDEEEKVIDTVIKTNLEYTMVEGIVQIIEYYKERFYQLLKTNKKTEDYIIDIMASSTWTLLSRWHRSGKEESATQLVRIYLSAFRSVYIALFEDRSLL</sequence>
<dbReference type="AlphaFoldDB" id="A0A7L7KRC8"/>
<dbReference type="GO" id="GO:0003677">
    <property type="term" value="F:DNA binding"/>
    <property type="evidence" value="ECO:0007669"/>
    <property type="project" value="UniProtKB-UniRule"/>
</dbReference>
<dbReference type="KEGG" id="xcl:G4Z02_00900"/>
<dbReference type="PANTHER" id="PTHR43479:SF11">
    <property type="entry name" value="ACREF_ENVCD OPERON REPRESSOR-RELATED"/>
    <property type="match status" value="1"/>
</dbReference>
<dbReference type="Pfam" id="PF00440">
    <property type="entry name" value="TetR_N"/>
    <property type="match status" value="1"/>
</dbReference>
<reference evidence="4 5" key="1">
    <citation type="submission" date="2020-02" db="EMBL/GenBank/DDBJ databases">
        <authorList>
            <person name="Zheng R.K."/>
            <person name="Sun C.M."/>
        </authorList>
    </citation>
    <scope>NUCLEOTIDE SEQUENCE [LARGE SCALE GENOMIC DNA]</scope>
    <source>
        <strain evidence="5">zrk13</strain>
    </source>
</reference>
<keyword evidence="5" id="KW-1185">Reference proteome</keyword>
<gene>
    <name evidence="4" type="ORF">G4Z02_00900</name>
</gene>
<evidence type="ECO:0000313" key="4">
    <source>
        <dbReference type="EMBL" id="QMS84358.1"/>
    </source>
</evidence>
<name>A0A7L7KRC8_9MOLU</name>
<accession>A0A7L7KRC8</accession>
<feature type="domain" description="HTH tetR-type" evidence="3">
    <location>
        <begin position="12"/>
        <end position="72"/>
    </location>
</feature>
<organism evidence="4 5">
    <name type="scientific">Candidatus Xianfuyuplasma coldseepsis</name>
    <dbReference type="NCBI Taxonomy" id="2782163"/>
    <lineage>
        <taxon>Bacteria</taxon>
        <taxon>Bacillati</taxon>
        <taxon>Mycoplasmatota</taxon>
        <taxon>Mollicutes</taxon>
        <taxon>Candidatus Izemoplasmatales</taxon>
        <taxon>Candidatus Izemoplasmataceae</taxon>
        <taxon>Candidatus Xianfuyuplasma</taxon>
    </lineage>
</organism>
<keyword evidence="1 2" id="KW-0238">DNA-binding</keyword>
<dbReference type="Proteomes" id="UP000514720">
    <property type="component" value="Chromosome"/>
</dbReference>
<dbReference type="InterPro" id="IPR001647">
    <property type="entry name" value="HTH_TetR"/>
</dbReference>
<evidence type="ECO:0000313" key="5">
    <source>
        <dbReference type="Proteomes" id="UP000514720"/>
    </source>
</evidence>
<evidence type="ECO:0000256" key="2">
    <source>
        <dbReference type="PROSITE-ProRule" id="PRU00335"/>
    </source>
</evidence>
<protein>
    <submittedName>
        <fullName evidence="4">TetR/AcrR family transcriptional regulator</fullName>
    </submittedName>
</protein>